<dbReference type="EMBL" id="CAJFCJ010000005">
    <property type="protein sequence ID" value="CAD5114428.1"/>
    <property type="molecule type" value="Genomic_DNA"/>
</dbReference>
<evidence type="ECO:0000259" key="3">
    <source>
        <dbReference type="PROSITE" id="PS50002"/>
    </source>
</evidence>
<reference evidence="4 5" key="1">
    <citation type="submission" date="2020-08" db="EMBL/GenBank/DDBJ databases">
        <authorList>
            <person name="Hejnol A."/>
        </authorList>
    </citation>
    <scope>NUCLEOTIDE SEQUENCE [LARGE SCALE GENOMIC DNA]</scope>
</reference>
<feature type="domain" description="SH3" evidence="3">
    <location>
        <begin position="263"/>
        <end position="321"/>
    </location>
</feature>
<dbReference type="PROSITE" id="PS50002">
    <property type="entry name" value="SH3"/>
    <property type="match status" value="1"/>
</dbReference>
<dbReference type="OrthoDB" id="243840at2759"/>
<dbReference type="Proteomes" id="UP000549394">
    <property type="component" value="Unassembled WGS sequence"/>
</dbReference>
<protein>
    <submittedName>
        <fullName evidence="4">DgyrCDS3561</fullName>
    </submittedName>
</protein>
<dbReference type="Gene3D" id="2.30.30.40">
    <property type="entry name" value="SH3 Domains"/>
    <property type="match status" value="1"/>
</dbReference>
<keyword evidence="5" id="KW-1185">Reference proteome</keyword>
<sequence length="323" mass="37181">MLKFRCDVETIVEKTYNLLHTKVLRQIKGREGQERDDIIQLIEELTINHDCCKSWIGGDVTSTRAQLIQSILNQRRARIPTLDIFILPTKNVVIPLVSKSKLKKFCVVKNNILSVYDKEDSLEVNQTYPIGKGGGYEMKNYKEDKKKATFDFVSPGNYVIKCETVNREDGPLWKRLLDPDNVLFERAECTNSDNPSSQSADPEIMDDYDDGNFINSNLKRTDDIEDNIYYDVQTVVTQPTEKKSHLTNPTTAQDEEESLREDDCENLYHAIYDSCCDAQDQLIFKRGDIIKIGKDYGEWLVGYMKGTYGLVPKSYLRPAYQRV</sequence>
<comment type="caution">
    <text evidence="4">The sequence shown here is derived from an EMBL/GenBank/DDBJ whole genome shotgun (WGS) entry which is preliminary data.</text>
</comment>
<proteinExistence type="predicted"/>
<evidence type="ECO:0000313" key="5">
    <source>
        <dbReference type="Proteomes" id="UP000549394"/>
    </source>
</evidence>
<evidence type="ECO:0000313" key="4">
    <source>
        <dbReference type="EMBL" id="CAD5114428.1"/>
    </source>
</evidence>
<dbReference type="InterPro" id="IPR001452">
    <property type="entry name" value="SH3_domain"/>
</dbReference>
<evidence type="ECO:0000256" key="2">
    <source>
        <dbReference type="PROSITE-ProRule" id="PRU00192"/>
    </source>
</evidence>
<dbReference type="AlphaFoldDB" id="A0A7I8VFH6"/>
<accession>A0A7I8VFH6</accession>
<name>A0A7I8VFH6_9ANNE</name>
<gene>
    <name evidence="4" type="ORF">DGYR_LOCUS3269</name>
</gene>
<dbReference type="Pfam" id="PF07653">
    <property type="entry name" value="SH3_2"/>
    <property type="match status" value="1"/>
</dbReference>
<organism evidence="4 5">
    <name type="scientific">Dimorphilus gyrociliatus</name>
    <dbReference type="NCBI Taxonomy" id="2664684"/>
    <lineage>
        <taxon>Eukaryota</taxon>
        <taxon>Metazoa</taxon>
        <taxon>Spiralia</taxon>
        <taxon>Lophotrochozoa</taxon>
        <taxon>Annelida</taxon>
        <taxon>Polychaeta</taxon>
        <taxon>Polychaeta incertae sedis</taxon>
        <taxon>Dinophilidae</taxon>
        <taxon>Dimorphilus</taxon>
    </lineage>
</organism>
<dbReference type="InterPro" id="IPR036028">
    <property type="entry name" value="SH3-like_dom_sf"/>
</dbReference>
<dbReference type="SUPFAM" id="SSF50044">
    <property type="entry name" value="SH3-domain"/>
    <property type="match status" value="1"/>
</dbReference>
<keyword evidence="1 2" id="KW-0728">SH3 domain</keyword>
<evidence type="ECO:0000256" key="1">
    <source>
        <dbReference type="ARBA" id="ARBA00022443"/>
    </source>
</evidence>